<proteinExistence type="predicted"/>
<protein>
    <submittedName>
        <fullName evidence="3">Uncharacterized protein</fullName>
    </submittedName>
</protein>
<evidence type="ECO:0000313" key="1">
    <source>
        <dbReference type="EMBL" id="CAB4186111.1"/>
    </source>
</evidence>
<accession>A0A6J5SSE1</accession>
<gene>
    <name evidence="1" type="ORF">UFOVP1135_28</name>
    <name evidence="2" type="ORF">UFOVP1253_21</name>
    <name evidence="3" type="ORF">UFOVP1495_26</name>
</gene>
<sequence length="802" mass="86239">MADPVLKVIVDFTDGLEFDEVTDIADISDLVLSVSTRRGRTTALDLFETGTAAVSFKDLTGDWSPDNLSSIYAGKLKPMRKIMITGSTYSGTEVFPVFYGYITNFATAFAQGTDEVNRVTLSCVDAFKVLSNSVITSVTGAAAGDSTEDRFLQILDQINWPFGLTVSTPGTNTVQTDDGTQRNVLEALRLVEASEYGAIFVSKGGEVTFLGQADLDINVYDPVWEFADDGSALPYTDMKIGHDDSLLYNDITVFAPSIADAHVSDSASQTKYFTRAAIRNTINDTLAGSTDVAENLLNFTKNTDVRVDAISVSLLGQSSEAFPYAYLLANIMDPIKVTRQMPGSYVFEKYLIIQGIDHDISPNRWDVTYKTSNPYFSVPSGYYLASLLGDDVEPGSPPVLPDIATDSTGNAYVMSHDLISTVYSSSVIKFTPSGSQVSSNRYYLSGYDAKVESINTDSAGNFYLVGNLINTSTSAPSGFIIKTTAAGSIIWQKSLVRSLATTNFIGIDSSDNIYVNVDGYVFSTLTETVVKINSSGTVQWQKDVTTPYKAIGGCDSAGNVYLLQKTYPGTRLTKLNSSGVVQWATDFADFDLTAFTADASGYIYIAGAGNDPAASYNDAAFFKYDSSGTMVWANSMSTFNPETATIASIYFKDNKIEFTGNLYNPTGDYYYGMIGQITTDGDFVWMNNFYDTNFESGPYPVQGLRVVSKSSNAIIFAGTATDLANDPITLFGRIPSDGSRTATYELPSGNTIPYLAGNGTMTSFSPSEASATISTSTGSVTISSGTISVGTTSITSESVEMV</sequence>
<evidence type="ECO:0000313" key="3">
    <source>
        <dbReference type="EMBL" id="CAB4217397.1"/>
    </source>
</evidence>
<name>A0A6J5SSE1_9CAUD</name>
<reference evidence="3" key="1">
    <citation type="submission" date="2020-05" db="EMBL/GenBank/DDBJ databases">
        <authorList>
            <person name="Chiriac C."/>
            <person name="Salcher M."/>
            <person name="Ghai R."/>
            <person name="Kavagutti S V."/>
        </authorList>
    </citation>
    <scope>NUCLEOTIDE SEQUENCE</scope>
</reference>
<dbReference type="EMBL" id="LR797454">
    <property type="protein sequence ID" value="CAB4217397.1"/>
    <property type="molecule type" value="Genomic_DNA"/>
</dbReference>
<dbReference type="EMBL" id="LR797091">
    <property type="protein sequence ID" value="CAB4186111.1"/>
    <property type="molecule type" value="Genomic_DNA"/>
</dbReference>
<organism evidence="3">
    <name type="scientific">uncultured Caudovirales phage</name>
    <dbReference type="NCBI Taxonomy" id="2100421"/>
    <lineage>
        <taxon>Viruses</taxon>
        <taxon>Duplodnaviria</taxon>
        <taxon>Heunggongvirae</taxon>
        <taxon>Uroviricota</taxon>
        <taxon>Caudoviricetes</taxon>
        <taxon>Peduoviridae</taxon>
        <taxon>Maltschvirus</taxon>
        <taxon>Maltschvirus maltsch</taxon>
    </lineage>
</organism>
<evidence type="ECO:0000313" key="2">
    <source>
        <dbReference type="EMBL" id="CAB4194282.1"/>
    </source>
</evidence>
<dbReference type="EMBL" id="LR797208">
    <property type="protein sequence ID" value="CAB4194282.1"/>
    <property type="molecule type" value="Genomic_DNA"/>
</dbReference>